<keyword evidence="7 9" id="KW-0234">DNA repair</keyword>
<dbReference type="Gene3D" id="3.40.1170.10">
    <property type="entry name" value="DNA repair protein MutS, domain I"/>
    <property type="match status" value="1"/>
</dbReference>
<dbReference type="SUPFAM" id="SSF55271">
    <property type="entry name" value="DNA repair protein MutS, domain I"/>
    <property type="match status" value="1"/>
</dbReference>
<evidence type="ECO:0000256" key="7">
    <source>
        <dbReference type="ARBA" id="ARBA00023204"/>
    </source>
</evidence>
<evidence type="ECO:0000256" key="9">
    <source>
        <dbReference type="HAMAP-Rule" id="MF_00096"/>
    </source>
</evidence>
<dbReference type="InterPro" id="IPR027417">
    <property type="entry name" value="P-loop_NTPase"/>
</dbReference>
<dbReference type="InterPro" id="IPR036678">
    <property type="entry name" value="MutS_con_dom_sf"/>
</dbReference>
<dbReference type="Proteomes" id="UP000031843">
    <property type="component" value="Chromosome main"/>
</dbReference>
<gene>
    <name evidence="9" type="primary">mutS</name>
    <name evidence="13" type="ORF">RR42_m1297</name>
</gene>
<dbReference type="PANTHER" id="PTHR11361:SF34">
    <property type="entry name" value="DNA MISMATCH REPAIR PROTEIN MSH1, MITOCHONDRIAL"/>
    <property type="match status" value="1"/>
</dbReference>
<dbReference type="SUPFAM" id="SSF48334">
    <property type="entry name" value="DNA repair protein MutS, domain III"/>
    <property type="match status" value="1"/>
</dbReference>
<organism evidence="13 14">
    <name type="scientific">Cupriavidus basilensis</name>
    <dbReference type="NCBI Taxonomy" id="68895"/>
    <lineage>
        <taxon>Bacteria</taxon>
        <taxon>Pseudomonadati</taxon>
        <taxon>Pseudomonadota</taxon>
        <taxon>Betaproteobacteria</taxon>
        <taxon>Burkholderiales</taxon>
        <taxon>Burkholderiaceae</taxon>
        <taxon>Cupriavidus</taxon>
    </lineage>
</organism>
<evidence type="ECO:0000256" key="2">
    <source>
        <dbReference type="ARBA" id="ARBA00021982"/>
    </source>
</evidence>
<keyword evidence="5 9" id="KW-0067">ATP-binding</keyword>
<feature type="binding site" evidence="9">
    <location>
        <begin position="608"/>
        <end position="615"/>
    </location>
    <ligand>
        <name>ATP</name>
        <dbReference type="ChEBI" id="CHEBI:30616"/>
    </ligand>
</feature>
<dbReference type="CDD" id="cd03284">
    <property type="entry name" value="ABC_MutS1"/>
    <property type="match status" value="1"/>
</dbReference>
<dbReference type="Gene3D" id="3.40.50.300">
    <property type="entry name" value="P-loop containing nucleotide triphosphate hydrolases"/>
    <property type="match status" value="1"/>
</dbReference>
<feature type="domain" description="DNA mismatch repair proteins mutS family" evidence="12">
    <location>
        <begin position="682"/>
        <end position="698"/>
    </location>
</feature>
<evidence type="ECO:0000256" key="4">
    <source>
        <dbReference type="ARBA" id="ARBA00022763"/>
    </source>
</evidence>
<dbReference type="InterPro" id="IPR016151">
    <property type="entry name" value="DNA_mismatch_repair_MutS_N"/>
</dbReference>
<evidence type="ECO:0000256" key="10">
    <source>
        <dbReference type="RuleBase" id="RU003756"/>
    </source>
</evidence>
<dbReference type="FunFam" id="1.10.1420.10:FF:000001">
    <property type="entry name" value="DNA mismatch repair protein MutS"/>
    <property type="match status" value="1"/>
</dbReference>
<dbReference type="PANTHER" id="PTHR11361">
    <property type="entry name" value="DNA MISMATCH REPAIR PROTEIN MUTS FAMILY MEMBER"/>
    <property type="match status" value="1"/>
</dbReference>
<dbReference type="PIRSF" id="PIRSF037677">
    <property type="entry name" value="DNA_mis_repair_Msh6"/>
    <property type="match status" value="1"/>
</dbReference>
<dbReference type="Pfam" id="PF05190">
    <property type="entry name" value="MutS_IV"/>
    <property type="match status" value="1"/>
</dbReference>
<dbReference type="Pfam" id="PF05188">
    <property type="entry name" value="MutS_II"/>
    <property type="match status" value="1"/>
</dbReference>
<comment type="similarity">
    <text evidence="1 9 10">Belongs to the DNA mismatch repair MutS family.</text>
</comment>
<dbReference type="Pfam" id="PF05192">
    <property type="entry name" value="MutS_III"/>
    <property type="match status" value="1"/>
</dbReference>
<dbReference type="FunFam" id="3.40.1170.10:FF:000001">
    <property type="entry name" value="DNA mismatch repair protein MutS"/>
    <property type="match status" value="1"/>
</dbReference>
<accession>A0A0C4Y725</accession>
<evidence type="ECO:0000259" key="12">
    <source>
        <dbReference type="PROSITE" id="PS00486"/>
    </source>
</evidence>
<dbReference type="Pfam" id="PF01624">
    <property type="entry name" value="MutS_I"/>
    <property type="match status" value="1"/>
</dbReference>
<name>A0A0C4Y725_9BURK</name>
<dbReference type="InterPro" id="IPR007695">
    <property type="entry name" value="DNA_mismatch_repair_MutS-lik_N"/>
</dbReference>
<dbReference type="RefSeq" id="WP_043351485.1">
    <property type="nucleotide sequence ID" value="NZ_CP010536.1"/>
</dbReference>
<keyword evidence="4 9" id="KW-0227">DNA damage</keyword>
<feature type="compositionally biased region" description="Acidic residues" evidence="11">
    <location>
        <begin position="813"/>
        <end position="827"/>
    </location>
</feature>
<dbReference type="InterPro" id="IPR007861">
    <property type="entry name" value="DNA_mismatch_repair_MutS_clamp"/>
</dbReference>
<dbReference type="NCBIfam" id="TIGR01070">
    <property type="entry name" value="mutS1"/>
    <property type="match status" value="1"/>
</dbReference>
<dbReference type="InterPro" id="IPR000432">
    <property type="entry name" value="DNA_mismatch_repair_MutS_C"/>
</dbReference>
<evidence type="ECO:0000256" key="6">
    <source>
        <dbReference type="ARBA" id="ARBA00023125"/>
    </source>
</evidence>
<dbReference type="InterPro" id="IPR036187">
    <property type="entry name" value="DNA_mismatch_repair_MutS_sf"/>
</dbReference>
<evidence type="ECO:0000256" key="1">
    <source>
        <dbReference type="ARBA" id="ARBA00006271"/>
    </source>
</evidence>
<dbReference type="InterPro" id="IPR005748">
    <property type="entry name" value="DNA_mismatch_repair_MutS"/>
</dbReference>
<evidence type="ECO:0000313" key="14">
    <source>
        <dbReference type="Proteomes" id="UP000031843"/>
    </source>
</evidence>
<dbReference type="PROSITE" id="PS00486">
    <property type="entry name" value="DNA_MISMATCH_REPAIR_2"/>
    <property type="match status" value="1"/>
</dbReference>
<dbReference type="GO" id="GO:0003684">
    <property type="term" value="F:damaged DNA binding"/>
    <property type="evidence" value="ECO:0007669"/>
    <property type="project" value="UniProtKB-UniRule"/>
</dbReference>
<dbReference type="InterPro" id="IPR007860">
    <property type="entry name" value="DNA_mmatch_repair_MutS_con_dom"/>
</dbReference>
<protein>
    <recommendedName>
        <fullName evidence="2 9">DNA mismatch repair protein MutS</fullName>
    </recommendedName>
</protein>
<feature type="region of interest" description="Disordered" evidence="11">
    <location>
        <begin position="799"/>
        <end position="837"/>
    </location>
</feature>
<dbReference type="EMBL" id="CP010536">
    <property type="protein sequence ID" value="AJG18703.1"/>
    <property type="molecule type" value="Genomic_DNA"/>
</dbReference>
<evidence type="ECO:0000256" key="8">
    <source>
        <dbReference type="ARBA" id="ARBA00024647"/>
    </source>
</evidence>
<dbReference type="SMART" id="SM00533">
    <property type="entry name" value="MUTSd"/>
    <property type="match status" value="1"/>
</dbReference>
<dbReference type="Gene3D" id="3.30.420.110">
    <property type="entry name" value="MutS, connector domain"/>
    <property type="match status" value="1"/>
</dbReference>
<proteinExistence type="inferred from homology"/>
<keyword evidence="3 9" id="KW-0547">Nucleotide-binding</keyword>
<dbReference type="STRING" id="68895.RR42_m1297"/>
<dbReference type="GO" id="GO:0140664">
    <property type="term" value="F:ATP-dependent DNA damage sensor activity"/>
    <property type="evidence" value="ECO:0007669"/>
    <property type="project" value="InterPro"/>
</dbReference>
<evidence type="ECO:0000313" key="13">
    <source>
        <dbReference type="EMBL" id="AJG18703.1"/>
    </source>
</evidence>
<dbReference type="GO" id="GO:0006298">
    <property type="term" value="P:mismatch repair"/>
    <property type="evidence" value="ECO:0007669"/>
    <property type="project" value="UniProtKB-UniRule"/>
</dbReference>
<keyword evidence="14" id="KW-1185">Reference proteome</keyword>
<dbReference type="SMART" id="SM00534">
    <property type="entry name" value="MUTSac"/>
    <property type="match status" value="1"/>
</dbReference>
<evidence type="ECO:0000256" key="3">
    <source>
        <dbReference type="ARBA" id="ARBA00022741"/>
    </source>
</evidence>
<dbReference type="Pfam" id="PF00488">
    <property type="entry name" value="MutS_V"/>
    <property type="match status" value="1"/>
</dbReference>
<dbReference type="GO" id="GO:0005524">
    <property type="term" value="F:ATP binding"/>
    <property type="evidence" value="ECO:0007669"/>
    <property type="project" value="UniProtKB-UniRule"/>
</dbReference>
<dbReference type="GO" id="GO:0005829">
    <property type="term" value="C:cytosol"/>
    <property type="evidence" value="ECO:0007669"/>
    <property type="project" value="TreeGrafter"/>
</dbReference>
<dbReference type="NCBIfam" id="NF003810">
    <property type="entry name" value="PRK05399.1"/>
    <property type="match status" value="1"/>
</dbReference>
<dbReference type="InterPro" id="IPR017261">
    <property type="entry name" value="DNA_mismatch_repair_MutS/MSH"/>
</dbReference>
<dbReference type="SUPFAM" id="SSF52540">
    <property type="entry name" value="P-loop containing nucleoside triphosphate hydrolases"/>
    <property type="match status" value="1"/>
</dbReference>
<dbReference type="SUPFAM" id="SSF53150">
    <property type="entry name" value="DNA repair protein MutS, domain II"/>
    <property type="match status" value="1"/>
</dbReference>
<dbReference type="HAMAP" id="MF_00096">
    <property type="entry name" value="MutS"/>
    <property type="match status" value="1"/>
</dbReference>
<dbReference type="GO" id="GO:0030983">
    <property type="term" value="F:mismatched DNA binding"/>
    <property type="evidence" value="ECO:0007669"/>
    <property type="project" value="InterPro"/>
</dbReference>
<evidence type="ECO:0000256" key="5">
    <source>
        <dbReference type="ARBA" id="ARBA00022840"/>
    </source>
</evidence>
<dbReference type="KEGG" id="cbw:RR42_m1297"/>
<reference evidence="13 14" key="1">
    <citation type="journal article" date="2015" name="Genome Announc.">
        <title>Complete Genome Sequence of Cupriavidus basilensis 4G11, Isolated from the Oak Ridge Field Research Center Site.</title>
        <authorList>
            <person name="Ray J."/>
            <person name="Waters R.J."/>
            <person name="Skerker J.M."/>
            <person name="Kuehl J.V."/>
            <person name="Price M.N."/>
            <person name="Huang J."/>
            <person name="Chakraborty R."/>
            <person name="Arkin A.P."/>
            <person name="Deutschbauer A."/>
        </authorList>
    </citation>
    <scope>NUCLEOTIDE SEQUENCE [LARGE SCALE GENOMIC DNA]</scope>
    <source>
        <strain evidence="13">4G11</strain>
    </source>
</reference>
<dbReference type="InterPro" id="IPR045076">
    <property type="entry name" value="MutS"/>
</dbReference>
<dbReference type="Gene3D" id="6.10.140.430">
    <property type="match status" value="1"/>
</dbReference>
<sequence length="880" mass="95906">MMAQYLGLKADHPDTLLFYRMGDFYELFHDDAEKASRLLDITLTSRGSSNGVPIRMAGIPFHSVDQYLARLVKLGESVAICEQIGDPATSKGPVERKVVRIVTPGTLTDAALLPDKVDTYLMAVHQQTTRRGVSKTGLAWLNLASGELRLMECEVAQLGRELERIRPAELLYADGIELPALECARTRLPEWHFDQEAGTRRLREQLGVASLDPFGCAGLGAALGAAGALLNYAASTQGQSLRHVKGVTVERESEFVGLDTATRRNLELTETLRGGESPTLFSLLDTCATAMGSRLLRHWLHHPLRDSAIPQARQQAIGALIDQGTDALRAALRRLSDVERITARLALMNARPRDLSSLRDTLSALPDVQACLRADDAAPLLNQTLTELAVPWECHALLASAVAPEPATVIRDGGVIARGYDATLDELRDISENCGQFLVDLEARERTRTGIANLRVEYNRVHGFYIEVTNGQADKVPDDYRRRQTLKNAERYITPELKVFEDKALSAQDRALVREKQLYEALLQQLLPHIGELQRVAGALARLDVLAALAERAQTLDWTQPERVAENVIDLTQGRHPVVEGQLAAESVPFIANDCQLTEARKLLLITGPNMGGKSTFMRQTALIVLLACVGAYVPARRAVIGPIDRIFTRIGAADDLAGGRSTFMVEMTEAASILHNATPASLVLMDEIGRGTSTFDGLALAWAIARHLLAHNRSHTLFATHYFELTQLPQEFTQAANVHLSAVEHGDGIVFLHAVQDGPASQSYGLQVAQLAGVPQPVIRAARKHLAWLEQQSAHATPTPQLDLFAAPPSPSDDDDDYLEQSEGEGNEGNGQPVNAISVQQAALLDAVAELDPDSLTPRDALDALYRLRALAKDAVATA</sequence>
<comment type="function">
    <text evidence="8 9">This protein is involved in the repair of mismatches in DNA. It is possible that it carries out the mismatch recognition step. This protein has a weak ATPase activity.</text>
</comment>
<keyword evidence="6 9" id="KW-0238">DNA-binding</keyword>
<dbReference type="InterPro" id="IPR007696">
    <property type="entry name" value="DNA_mismatch_repair_MutS_core"/>
</dbReference>
<dbReference type="Gene3D" id="1.10.1420.10">
    <property type="match status" value="2"/>
</dbReference>
<evidence type="ECO:0000256" key="11">
    <source>
        <dbReference type="SAM" id="MobiDB-lite"/>
    </source>
</evidence>
<dbReference type="AlphaFoldDB" id="A0A0C4Y725"/>